<dbReference type="PANTHER" id="PTHR43592">
    <property type="entry name" value="CAAX AMINO TERMINAL PROTEASE"/>
    <property type="match status" value="1"/>
</dbReference>
<evidence type="ECO:0000313" key="4">
    <source>
        <dbReference type="Proteomes" id="UP000430146"/>
    </source>
</evidence>
<dbReference type="EMBL" id="CACSIP010000017">
    <property type="protein sequence ID" value="CAA0119664.1"/>
    <property type="molecule type" value="Genomic_DNA"/>
</dbReference>
<evidence type="ECO:0000313" key="3">
    <source>
        <dbReference type="EMBL" id="CAA0119664.1"/>
    </source>
</evidence>
<feature type="domain" description="CAAX prenyl protease 2/Lysostaphin resistance protein A-like" evidence="2">
    <location>
        <begin position="130"/>
        <end position="219"/>
    </location>
</feature>
<accession>A0A5S9QMQ3</accession>
<feature type="transmembrane region" description="Helical" evidence="1">
    <location>
        <begin position="215"/>
        <end position="232"/>
    </location>
</feature>
<keyword evidence="4" id="KW-1185">Reference proteome</keyword>
<feature type="transmembrane region" description="Helical" evidence="1">
    <location>
        <begin position="12"/>
        <end position="35"/>
    </location>
</feature>
<reference evidence="3 4" key="1">
    <citation type="submission" date="2019-11" db="EMBL/GenBank/DDBJ databases">
        <authorList>
            <person name="Holert J."/>
        </authorList>
    </citation>
    <scope>NUCLEOTIDE SEQUENCE [LARGE SCALE GENOMIC DNA]</scope>
    <source>
        <strain evidence="3">BC8_1</strain>
    </source>
</reference>
<proteinExistence type="predicted"/>
<dbReference type="InterPro" id="IPR003675">
    <property type="entry name" value="Rce1/LyrA-like_dom"/>
</dbReference>
<evidence type="ECO:0000256" key="1">
    <source>
        <dbReference type="SAM" id="Phobius"/>
    </source>
</evidence>
<dbReference type="AlphaFoldDB" id="A0A5S9QMQ3"/>
<keyword evidence="1" id="KW-1133">Transmembrane helix</keyword>
<gene>
    <name evidence="3" type="ORF">AELLOGFF_04167</name>
</gene>
<feature type="transmembrane region" description="Helical" evidence="1">
    <location>
        <begin position="186"/>
        <end position="203"/>
    </location>
</feature>
<dbReference type="GO" id="GO:0004175">
    <property type="term" value="F:endopeptidase activity"/>
    <property type="evidence" value="ECO:0007669"/>
    <property type="project" value="UniProtKB-ARBA"/>
</dbReference>
<name>A0A5S9QMQ3_MYCVN</name>
<keyword evidence="1" id="KW-0472">Membrane</keyword>
<feature type="transmembrane region" description="Helical" evidence="1">
    <location>
        <begin position="41"/>
        <end position="64"/>
    </location>
</feature>
<dbReference type="Pfam" id="PF02517">
    <property type="entry name" value="Rce1-like"/>
    <property type="match status" value="1"/>
</dbReference>
<dbReference type="Proteomes" id="UP000430146">
    <property type="component" value="Unassembled WGS sequence"/>
</dbReference>
<dbReference type="PANTHER" id="PTHR43592:SF15">
    <property type="entry name" value="CAAX AMINO TERMINAL PROTEASE FAMILY PROTEIN"/>
    <property type="match status" value="1"/>
</dbReference>
<sequence>MDAEPQLRPRRWGLGAFLLVEMVFLASSLLLGFLLGGQGSLAISQAVLIVAAPTLLAAGAAILITTVRGNGPRIDLKLRWSRRSAGLGLLFGVVGLLFTLPAALLWVWIVGEDANSAAGAVFGGTRSTWAWAVVVFVVIVFVAPFCEEIVYRGLLWGAVDRRWGRWVALAVTTVVFAIAHLEWTRAPLLLVVALPIGLARLYADNLTASIVAHQVTNLLPGLVLMFGLAGAIPQA</sequence>
<evidence type="ECO:0000259" key="2">
    <source>
        <dbReference type="Pfam" id="PF02517"/>
    </source>
</evidence>
<keyword evidence="1" id="KW-0812">Transmembrane</keyword>
<feature type="transmembrane region" description="Helical" evidence="1">
    <location>
        <begin position="163"/>
        <end position="180"/>
    </location>
</feature>
<feature type="transmembrane region" description="Helical" evidence="1">
    <location>
        <begin position="85"/>
        <end position="109"/>
    </location>
</feature>
<feature type="transmembrane region" description="Helical" evidence="1">
    <location>
        <begin position="129"/>
        <end position="151"/>
    </location>
</feature>
<organism evidence="3 4">
    <name type="scientific">Mycolicibacterium vanbaalenii</name>
    <name type="common">Mycobacterium vanbaalenii</name>
    <dbReference type="NCBI Taxonomy" id="110539"/>
    <lineage>
        <taxon>Bacteria</taxon>
        <taxon>Bacillati</taxon>
        <taxon>Actinomycetota</taxon>
        <taxon>Actinomycetes</taxon>
        <taxon>Mycobacteriales</taxon>
        <taxon>Mycobacteriaceae</taxon>
        <taxon>Mycolicibacterium</taxon>
    </lineage>
</organism>
<protein>
    <recommendedName>
        <fullName evidence="2">CAAX prenyl protease 2/Lysostaphin resistance protein A-like domain-containing protein</fullName>
    </recommendedName>
</protein>
<dbReference type="GO" id="GO:0080120">
    <property type="term" value="P:CAAX-box protein maturation"/>
    <property type="evidence" value="ECO:0007669"/>
    <property type="project" value="UniProtKB-ARBA"/>
</dbReference>